<gene>
    <name evidence="2" type="ORF">G2W53_007984</name>
</gene>
<feature type="region of interest" description="Disordered" evidence="1">
    <location>
        <begin position="43"/>
        <end position="71"/>
    </location>
</feature>
<dbReference type="AlphaFoldDB" id="A0A834X7X7"/>
<name>A0A834X7X7_9FABA</name>
<sequence>MELPKVAEITPTPEEPQQEGAIEKSISPKKGRFPHAASFAMVNAPPADAPRSSKKDKETMVAPEDNNEDKKEVMEGYTEDFWDLLFL</sequence>
<feature type="region of interest" description="Disordered" evidence="1">
    <location>
        <begin position="1"/>
        <end position="30"/>
    </location>
</feature>
<proteinExistence type="predicted"/>
<accession>A0A834X7X7</accession>
<keyword evidence="3" id="KW-1185">Reference proteome</keyword>
<protein>
    <submittedName>
        <fullName evidence="2">Uncharacterized protein</fullName>
    </submittedName>
</protein>
<dbReference type="Proteomes" id="UP000634136">
    <property type="component" value="Unassembled WGS sequence"/>
</dbReference>
<dbReference type="EMBL" id="JAAIUW010000003">
    <property type="protein sequence ID" value="KAF7839502.1"/>
    <property type="molecule type" value="Genomic_DNA"/>
</dbReference>
<evidence type="ECO:0000313" key="3">
    <source>
        <dbReference type="Proteomes" id="UP000634136"/>
    </source>
</evidence>
<evidence type="ECO:0000256" key="1">
    <source>
        <dbReference type="SAM" id="MobiDB-lite"/>
    </source>
</evidence>
<evidence type="ECO:0000313" key="2">
    <source>
        <dbReference type="EMBL" id="KAF7839502.1"/>
    </source>
</evidence>
<comment type="caution">
    <text evidence="2">The sequence shown here is derived from an EMBL/GenBank/DDBJ whole genome shotgun (WGS) entry which is preliminary data.</text>
</comment>
<reference evidence="2" key="1">
    <citation type="submission" date="2020-09" db="EMBL/GenBank/DDBJ databases">
        <title>Genome-Enabled Discovery of Anthraquinone Biosynthesis in Senna tora.</title>
        <authorList>
            <person name="Kang S.-H."/>
            <person name="Pandey R.P."/>
            <person name="Lee C.-M."/>
            <person name="Sim J.-S."/>
            <person name="Jeong J.-T."/>
            <person name="Choi B.-S."/>
            <person name="Jung M."/>
            <person name="Ginzburg D."/>
            <person name="Zhao K."/>
            <person name="Won S.Y."/>
            <person name="Oh T.-J."/>
            <person name="Yu Y."/>
            <person name="Kim N.-H."/>
            <person name="Lee O.R."/>
            <person name="Lee T.-H."/>
            <person name="Bashyal P."/>
            <person name="Kim T.-S."/>
            <person name="Lee W.-H."/>
            <person name="Kawkins C."/>
            <person name="Kim C.-K."/>
            <person name="Kim J.S."/>
            <person name="Ahn B.O."/>
            <person name="Rhee S.Y."/>
            <person name="Sohng J.K."/>
        </authorList>
    </citation>
    <scope>NUCLEOTIDE SEQUENCE</scope>
    <source>
        <tissue evidence="2">Leaf</tissue>
    </source>
</reference>
<organism evidence="2 3">
    <name type="scientific">Senna tora</name>
    <dbReference type="NCBI Taxonomy" id="362788"/>
    <lineage>
        <taxon>Eukaryota</taxon>
        <taxon>Viridiplantae</taxon>
        <taxon>Streptophyta</taxon>
        <taxon>Embryophyta</taxon>
        <taxon>Tracheophyta</taxon>
        <taxon>Spermatophyta</taxon>
        <taxon>Magnoliopsida</taxon>
        <taxon>eudicotyledons</taxon>
        <taxon>Gunneridae</taxon>
        <taxon>Pentapetalae</taxon>
        <taxon>rosids</taxon>
        <taxon>fabids</taxon>
        <taxon>Fabales</taxon>
        <taxon>Fabaceae</taxon>
        <taxon>Caesalpinioideae</taxon>
        <taxon>Cassia clade</taxon>
        <taxon>Senna</taxon>
    </lineage>
</organism>